<dbReference type="AlphaFoldDB" id="A0A4R3HZ92"/>
<comment type="caution">
    <text evidence="1">The sequence shown here is derived from an EMBL/GenBank/DDBJ whole genome shotgun (WGS) entry which is preliminary data.</text>
</comment>
<gene>
    <name evidence="1" type="ORF">EDC30_102427</name>
</gene>
<proteinExistence type="predicted"/>
<dbReference type="Proteomes" id="UP000295382">
    <property type="component" value="Unassembled WGS sequence"/>
</dbReference>
<evidence type="ECO:0000313" key="2">
    <source>
        <dbReference type="Proteomes" id="UP000295382"/>
    </source>
</evidence>
<accession>A0A4R3HZ92</accession>
<name>A0A4R3HZ92_PAULE</name>
<organism evidence="1 2">
    <name type="scientific">Paucimonas lemoignei</name>
    <name type="common">Pseudomonas lemoignei</name>
    <dbReference type="NCBI Taxonomy" id="29443"/>
    <lineage>
        <taxon>Bacteria</taxon>
        <taxon>Pseudomonadati</taxon>
        <taxon>Pseudomonadota</taxon>
        <taxon>Betaproteobacteria</taxon>
        <taxon>Burkholderiales</taxon>
        <taxon>Burkholderiaceae</taxon>
        <taxon>Paucimonas</taxon>
    </lineage>
</organism>
<evidence type="ECO:0000313" key="1">
    <source>
        <dbReference type="EMBL" id="TCS38686.1"/>
    </source>
</evidence>
<keyword evidence="2" id="KW-1185">Reference proteome</keyword>
<dbReference type="EMBL" id="SLZQ01000002">
    <property type="protein sequence ID" value="TCS38686.1"/>
    <property type="molecule type" value="Genomic_DNA"/>
</dbReference>
<protein>
    <submittedName>
        <fullName evidence="1">Uncharacterized protein</fullName>
    </submittedName>
</protein>
<dbReference type="OrthoDB" id="8719502at2"/>
<reference evidence="1 2" key="1">
    <citation type="submission" date="2019-03" db="EMBL/GenBank/DDBJ databases">
        <title>Genomic Encyclopedia of Type Strains, Phase IV (KMG-IV): sequencing the most valuable type-strain genomes for metagenomic binning, comparative biology and taxonomic classification.</title>
        <authorList>
            <person name="Goeker M."/>
        </authorList>
    </citation>
    <scope>NUCLEOTIDE SEQUENCE [LARGE SCALE GENOMIC DNA]</scope>
    <source>
        <strain evidence="1 2">DSM 7445</strain>
    </source>
</reference>
<dbReference type="RefSeq" id="WP_132257739.1">
    <property type="nucleotide sequence ID" value="NZ_SLZQ01000002.1"/>
</dbReference>
<sequence>MHTIAESKKNHLWRKVVWHTDPDEFPLGPFHYAEVYCCEESNGYAVWYVRRLAKDDQRNAAAVENGDYLLDFFPKTGRDDAIERAVLAANSGTDADEIINALDKLASGGKKV</sequence>